<dbReference type="AlphaFoldDB" id="A0A371Q2N1"/>
<reference evidence="2 3" key="1">
    <citation type="submission" date="2018-08" db="EMBL/GenBank/DDBJ databases">
        <title>Streptomyces NEAU-D10 sp. nov., a novel Actinomycete isolated from soil.</title>
        <authorList>
            <person name="Jin L."/>
        </authorList>
    </citation>
    <scope>NUCLEOTIDE SEQUENCE [LARGE SCALE GENOMIC DNA]</scope>
    <source>
        <strain evidence="2 3">NEAU-D10</strain>
    </source>
</reference>
<dbReference type="Pfam" id="PF21831">
    <property type="entry name" value="DUF6891"/>
    <property type="match status" value="1"/>
</dbReference>
<dbReference type="Proteomes" id="UP000262477">
    <property type="component" value="Unassembled WGS sequence"/>
</dbReference>
<dbReference type="OrthoDB" id="5515732at2"/>
<evidence type="ECO:0000313" key="2">
    <source>
        <dbReference type="EMBL" id="REK88942.1"/>
    </source>
</evidence>
<feature type="domain" description="DUF6891" evidence="1">
    <location>
        <begin position="117"/>
        <end position="313"/>
    </location>
</feature>
<accession>A0A371Q2N1</accession>
<name>A0A371Q2N1_STRIH</name>
<sequence>MLAINVKTETGADHAHPTEAELTGLLRRIGADDDHFVVVERIPDETHVYLQTWRDGSGPFRVEYRDGGPERHFGVESDDVEAVVATFLDWARGGEAWRTALDWRPADLYSTPGLTPKTRAAAEEQARKGIRSGFWNFHDVAQGVCDSFDPEDTQVSLDEARRIVAGLWEERLAEQAKWPEVTDPDRVGRAFAALDARGLTARMNFSCCSSCGLAEIGAERAEGDRGFVFFHYQDTESAAEGHGLAVRYGAYADAGEGDGEGSAEGSGEASSEERAAVGRTVVAALAEAGLPVQWDGDPDRVIDVAPLDWRKRLPMGV</sequence>
<evidence type="ECO:0000313" key="3">
    <source>
        <dbReference type="Proteomes" id="UP000262477"/>
    </source>
</evidence>
<proteinExistence type="predicted"/>
<comment type="caution">
    <text evidence="2">The sequence shown here is derived from an EMBL/GenBank/DDBJ whole genome shotgun (WGS) entry which is preliminary data.</text>
</comment>
<dbReference type="RefSeq" id="WP_128508356.1">
    <property type="nucleotide sequence ID" value="NZ_QUAC01000144.1"/>
</dbReference>
<protein>
    <recommendedName>
        <fullName evidence="1">DUF6891 domain-containing protein</fullName>
    </recommendedName>
</protein>
<organism evidence="2 3">
    <name type="scientific">Streptomyces inhibens</name>
    <dbReference type="NCBI Taxonomy" id="2293571"/>
    <lineage>
        <taxon>Bacteria</taxon>
        <taxon>Bacillati</taxon>
        <taxon>Actinomycetota</taxon>
        <taxon>Actinomycetes</taxon>
        <taxon>Kitasatosporales</taxon>
        <taxon>Streptomycetaceae</taxon>
        <taxon>Streptomyces</taxon>
    </lineage>
</organism>
<dbReference type="EMBL" id="QUAC01000144">
    <property type="protein sequence ID" value="REK88942.1"/>
    <property type="molecule type" value="Genomic_DNA"/>
</dbReference>
<keyword evidence="3" id="KW-1185">Reference proteome</keyword>
<gene>
    <name evidence="2" type="ORF">DY245_18475</name>
</gene>
<evidence type="ECO:0000259" key="1">
    <source>
        <dbReference type="Pfam" id="PF21831"/>
    </source>
</evidence>
<dbReference type="InterPro" id="IPR054186">
    <property type="entry name" value="DUF6891"/>
</dbReference>